<keyword evidence="6" id="KW-0472">Membrane</keyword>
<proteinExistence type="inferred from homology"/>
<name>S8E6I9_9LAMI</name>
<dbReference type="GO" id="GO:0009734">
    <property type="term" value="P:auxin-activated signaling pathway"/>
    <property type="evidence" value="ECO:0007669"/>
    <property type="project" value="UniProtKB-KW"/>
</dbReference>
<dbReference type="EMBL" id="AUSU01002827">
    <property type="protein sequence ID" value="EPS68002.1"/>
    <property type="molecule type" value="Genomic_DNA"/>
</dbReference>
<dbReference type="InterPro" id="IPR039621">
    <property type="entry name" value="BG1-like"/>
</dbReference>
<feature type="non-terminal residue" evidence="9">
    <location>
        <position position="1"/>
    </location>
</feature>
<evidence type="ECO:0000256" key="2">
    <source>
        <dbReference type="ARBA" id="ARBA00004236"/>
    </source>
</evidence>
<evidence type="ECO:0000256" key="1">
    <source>
        <dbReference type="ARBA" id="ARBA00002281"/>
    </source>
</evidence>
<dbReference type="Proteomes" id="UP000015453">
    <property type="component" value="Unassembled WGS sequence"/>
</dbReference>
<accession>S8E6I9</accession>
<keyword evidence="7" id="KW-0927">Auxin signaling pathway</keyword>
<comment type="subcellular location">
    <subcellularLocation>
        <location evidence="2">Cell membrane</location>
    </subcellularLocation>
</comment>
<feature type="non-terminal residue" evidence="9">
    <location>
        <position position="114"/>
    </location>
</feature>
<dbReference type="PANTHER" id="PTHR33541:SF28">
    <property type="entry name" value="PROTEIN BIG GRAIN 1-LIKE A"/>
    <property type="match status" value="1"/>
</dbReference>
<reference evidence="9 10" key="1">
    <citation type="journal article" date="2013" name="BMC Genomics">
        <title>The miniature genome of a carnivorous plant Genlisea aurea contains a low number of genes and short non-coding sequences.</title>
        <authorList>
            <person name="Leushkin E.V."/>
            <person name="Sutormin R.A."/>
            <person name="Nabieva E.R."/>
            <person name="Penin A.A."/>
            <person name="Kondrashov A.S."/>
            <person name="Logacheva M.D."/>
        </authorList>
    </citation>
    <scope>NUCLEOTIDE SEQUENCE [LARGE SCALE GENOMIC DNA]</scope>
</reference>
<evidence type="ECO:0000256" key="4">
    <source>
        <dbReference type="ARBA" id="ARBA00022448"/>
    </source>
</evidence>
<comment type="caution">
    <text evidence="9">The sequence shown here is derived from an EMBL/GenBank/DDBJ whole genome shotgun (WGS) entry which is preliminary data.</text>
</comment>
<gene>
    <name evidence="9" type="ORF">M569_06777</name>
</gene>
<evidence type="ECO:0000313" key="9">
    <source>
        <dbReference type="EMBL" id="EPS68002.1"/>
    </source>
</evidence>
<evidence type="ECO:0000313" key="10">
    <source>
        <dbReference type="Proteomes" id="UP000015453"/>
    </source>
</evidence>
<evidence type="ECO:0000256" key="7">
    <source>
        <dbReference type="ARBA" id="ARBA00023294"/>
    </source>
</evidence>
<comment type="function">
    <text evidence="1">Involved in auxin transport. Regulator of the auxin signaling pathway.</text>
</comment>
<protein>
    <submittedName>
        <fullName evidence="9">Uncharacterized protein</fullName>
    </submittedName>
</protein>
<comment type="similarity">
    <text evidence="3">Belongs to the BIG GRAIN 1 (BG1) plant protein family.</text>
</comment>
<keyword evidence="4" id="KW-0813">Transport</keyword>
<evidence type="ECO:0000256" key="6">
    <source>
        <dbReference type="ARBA" id="ARBA00023136"/>
    </source>
</evidence>
<keyword evidence="5" id="KW-1003">Cell membrane</keyword>
<dbReference type="AlphaFoldDB" id="S8E6I9"/>
<dbReference type="OrthoDB" id="680041at2759"/>
<feature type="region of interest" description="Disordered" evidence="8">
    <location>
        <begin position="26"/>
        <end position="69"/>
    </location>
</feature>
<organism evidence="9 10">
    <name type="scientific">Genlisea aurea</name>
    <dbReference type="NCBI Taxonomy" id="192259"/>
    <lineage>
        <taxon>Eukaryota</taxon>
        <taxon>Viridiplantae</taxon>
        <taxon>Streptophyta</taxon>
        <taxon>Embryophyta</taxon>
        <taxon>Tracheophyta</taxon>
        <taxon>Spermatophyta</taxon>
        <taxon>Magnoliopsida</taxon>
        <taxon>eudicotyledons</taxon>
        <taxon>Gunneridae</taxon>
        <taxon>Pentapetalae</taxon>
        <taxon>asterids</taxon>
        <taxon>lamiids</taxon>
        <taxon>Lamiales</taxon>
        <taxon>Lentibulariaceae</taxon>
        <taxon>Genlisea</taxon>
    </lineage>
</organism>
<sequence length="114" mass="11914">STSSSSDSSGALSDSEFFGNSAAAADNSKVSCFSSRPKPIRTGSGDKTRKQDPNKCVGVPYDGDPAKSKSRATKIYAHLKKMKQPISPGGRLTSMINSLFAANANAAAKKKKNT</sequence>
<feature type="compositionally biased region" description="Basic and acidic residues" evidence="8">
    <location>
        <begin position="44"/>
        <end position="53"/>
    </location>
</feature>
<dbReference type="GO" id="GO:0005886">
    <property type="term" value="C:plasma membrane"/>
    <property type="evidence" value="ECO:0007669"/>
    <property type="project" value="UniProtKB-SubCell"/>
</dbReference>
<dbReference type="PANTHER" id="PTHR33541">
    <property type="entry name" value="PROTEIN BIG GRAIN 1-LIKE A-RELATED"/>
    <property type="match status" value="1"/>
</dbReference>
<evidence type="ECO:0000256" key="8">
    <source>
        <dbReference type="SAM" id="MobiDB-lite"/>
    </source>
</evidence>
<keyword evidence="10" id="KW-1185">Reference proteome</keyword>
<evidence type="ECO:0000256" key="3">
    <source>
        <dbReference type="ARBA" id="ARBA00010067"/>
    </source>
</evidence>
<evidence type="ECO:0000256" key="5">
    <source>
        <dbReference type="ARBA" id="ARBA00022475"/>
    </source>
</evidence>